<dbReference type="AlphaFoldDB" id="A0A1E4TSF1"/>
<dbReference type="GO" id="GO:0043565">
    <property type="term" value="F:sequence-specific DNA binding"/>
    <property type="evidence" value="ECO:0007669"/>
    <property type="project" value="TreeGrafter"/>
</dbReference>
<gene>
    <name evidence="10" type="ORF">PACTADRAFT_50529</name>
</gene>
<dbReference type="CDD" id="cd12148">
    <property type="entry name" value="fungal_TF_MHR"/>
    <property type="match status" value="1"/>
</dbReference>
<dbReference type="EMBL" id="KV454015">
    <property type="protein sequence ID" value="ODV94667.1"/>
    <property type="molecule type" value="Genomic_DNA"/>
</dbReference>
<evidence type="ECO:0000256" key="3">
    <source>
        <dbReference type="ARBA" id="ARBA00022833"/>
    </source>
</evidence>
<dbReference type="PANTHER" id="PTHR47782:SF12">
    <property type="entry name" value="ZN(II)2CYS6 TRANSCRIPTION FACTOR (EUROFUNG)"/>
    <property type="match status" value="1"/>
</dbReference>
<protein>
    <recommendedName>
        <fullName evidence="9">Zn(2)-C6 fungal-type domain-containing protein</fullName>
    </recommendedName>
</protein>
<dbReference type="SMART" id="SM00066">
    <property type="entry name" value="GAL4"/>
    <property type="match status" value="1"/>
</dbReference>
<dbReference type="Pfam" id="PF04082">
    <property type="entry name" value="Fungal_trans"/>
    <property type="match status" value="1"/>
</dbReference>
<feature type="domain" description="Zn(2)-C6 fungal-type" evidence="9">
    <location>
        <begin position="39"/>
        <end position="69"/>
    </location>
</feature>
<dbReference type="PROSITE" id="PS50048">
    <property type="entry name" value="ZN2_CY6_FUNGAL_2"/>
    <property type="match status" value="1"/>
</dbReference>
<dbReference type="GO" id="GO:0008270">
    <property type="term" value="F:zinc ion binding"/>
    <property type="evidence" value="ECO:0007669"/>
    <property type="project" value="InterPro"/>
</dbReference>
<comment type="subcellular location">
    <subcellularLocation>
        <location evidence="1">Nucleus</location>
    </subcellularLocation>
</comment>
<dbReference type="InterPro" id="IPR001138">
    <property type="entry name" value="Zn2Cys6_DnaBD"/>
</dbReference>
<evidence type="ECO:0000256" key="1">
    <source>
        <dbReference type="ARBA" id="ARBA00004123"/>
    </source>
</evidence>
<dbReference type="Pfam" id="PF00172">
    <property type="entry name" value="Zn_clus"/>
    <property type="match status" value="1"/>
</dbReference>
<evidence type="ECO:0000256" key="6">
    <source>
        <dbReference type="ARBA" id="ARBA00023163"/>
    </source>
</evidence>
<keyword evidence="7" id="KW-0539">Nucleus</keyword>
<keyword evidence="5" id="KW-0238">DNA-binding</keyword>
<reference evidence="11" key="1">
    <citation type="submission" date="2016-05" db="EMBL/GenBank/DDBJ databases">
        <title>Comparative genomics of biotechnologically important yeasts.</title>
        <authorList>
            <consortium name="DOE Joint Genome Institute"/>
            <person name="Riley R."/>
            <person name="Haridas S."/>
            <person name="Wolfe K.H."/>
            <person name="Lopes M.R."/>
            <person name="Hittinger C.T."/>
            <person name="Goker M."/>
            <person name="Salamov A."/>
            <person name="Wisecaver J."/>
            <person name="Long T.M."/>
            <person name="Aerts A.L."/>
            <person name="Barry K."/>
            <person name="Choi C."/>
            <person name="Clum A."/>
            <person name="Coughlan A.Y."/>
            <person name="Deshpande S."/>
            <person name="Douglass A.P."/>
            <person name="Hanson S.J."/>
            <person name="Klenk H.-P."/>
            <person name="Labutti K."/>
            <person name="Lapidus A."/>
            <person name="Lindquist E."/>
            <person name="Lipzen A."/>
            <person name="Meier-Kolthoff J.P."/>
            <person name="Ohm R.A."/>
            <person name="Otillar R.P."/>
            <person name="Pangilinan J."/>
            <person name="Peng Y."/>
            <person name="Rokas A."/>
            <person name="Rosa C.A."/>
            <person name="Scheuner C."/>
            <person name="Sibirny A.A."/>
            <person name="Slot J.C."/>
            <person name="Stielow J.B."/>
            <person name="Sun H."/>
            <person name="Kurtzman C.P."/>
            <person name="Blackwell M."/>
            <person name="Grigoriev I.V."/>
            <person name="Jeffries T.W."/>
        </authorList>
    </citation>
    <scope>NUCLEOTIDE SEQUENCE [LARGE SCALE GENOMIC DNA]</scope>
    <source>
        <strain evidence="11">NRRL Y-2460</strain>
    </source>
</reference>
<dbReference type="GO" id="GO:0006351">
    <property type="term" value="P:DNA-templated transcription"/>
    <property type="evidence" value="ECO:0007669"/>
    <property type="project" value="InterPro"/>
</dbReference>
<keyword evidence="8" id="KW-0472">Membrane</keyword>
<dbReference type="Gene3D" id="4.10.240.10">
    <property type="entry name" value="Zn(2)-C6 fungal-type DNA-binding domain"/>
    <property type="match status" value="1"/>
</dbReference>
<evidence type="ECO:0000313" key="10">
    <source>
        <dbReference type="EMBL" id="ODV94667.1"/>
    </source>
</evidence>
<keyword evidence="8" id="KW-1133">Transmembrane helix</keyword>
<dbReference type="OrthoDB" id="2399539at2759"/>
<keyword evidence="8" id="KW-0812">Transmembrane</keyword>
<accession>A0A1E4TSF1</accession>
<keyword evidence="4" id="KW-0805">Transcription regulation</keyword>
<evidence type="ECO:0000256" key="2">
    <source>
        <dbReference type="ARBA" id="ARBA00022723"/>
    </source>
</evidence>
<keyword evidence="6" id="KW-0804">Transcription</keyword>
<evidence type="ECO:0000256" key="4">
    <source>
        <dbReference type="ARBA" id="ARBA00023015"/>
    </source>
</evidence>
<dbReference type="CDD" id="cd00067">
    <property type="entry name" value="GAL4"/>
    <property type="match status" value="1"/>
</dbReference>
<dbReference type="Proteomes" id="UP000094236">
    <property type="component" value="Unassembled WGS sequence"/>
</dbReference>
<organism evidence="10 11">
    <name type="scientific">Pachysolen tannophilus NRRL Y-2460</name>
    <dbReference type="NCBI Taxonomy" id="669874"/>
    <lineage>
        <taxon>Eukaryota</taxon>
        <taxon>Fungi</taxon>
        <taxon>Dikarya</taxon>
        <taxon>Ascomycota</taxon>
        <taxon>Saccharomycotina</taxon>
        <taxon>Pichiomycetes</taxon>
        <taxon>Pachysolenaceae</taxon>
        <taxon>Pachysolen</taxon>
    </lineage>
</organism>
<dbReference type="GO" id="GO:0045944">
    <property type="term" value="P:positive regulation of transcription by RNA polymerase II"/>
    <property type="evidence" value="ECO:0007669"/>
    <property type="project" value="TreeGrafter"/>
</dbReference>
<dbReference type="SUPFAM" id="SSF57701">
    <property type="entry name" value="Zn2/Cys6 DNA-binding domain"/>
    <property type="match status" value="1"/>
</dbReference>
<name>A0A1E4TSF1_PACTA</name>
<feature type="transmembrane region" description="Helical" evidence="8">
    <location>
        <begin position="534"/>
        <end position="552"/>
    </location>
</feature>
<dbReference type="InterPro" id="IPR052202">
    <property type="entry name" value="Yeast_MetPath_Reg"/>
</dbReference>
<dbReference type="GO" id="GO:0005634">
    <property type="term" value="C:nucleus"/>
    <property type="evidence" value="ECO:0007669"/>
    <property type="project" value="UniProtKB-SubCell"/>
</dbReference>
<sequence>MSERKAELESIPYDSLKTSIKTSKSMVGKSDNKKSRSTACCLCQKRKQKCDHRYPSCTICIKAGAECIKPVRYGLKTPVKDEYTCFLEKKIQHLERLLDINLDSNDNTKLRQKNQSLKNYKKVTSYITTDYEQQPALTPKTTIFTSNNSSSIKIPIPLDYNINDGYLHTSTCNLTSGKDQVNANKVINHNQSFIEKYNLKDFISNEPVYQIEEKYSRQFLQIYFSRYHYKIPLLDEDIMYTFHNSFFNNTINCFEDNNDLFNILSSKMWLVFAIAANMQMTIGHYSGPLPERFFATALRYIMKCEKIDDMNKIEILSLLVVYLMRTDKDSVEVYEIIGDAMQICKKLKLHKTITTIHEKDRKLKDKKLRTFWSVYLLEKPIAIAVSKPYVLPESLCDKDLLLFAYEPSKANHPIDGPIFINQIIKIRRIEAEFVEKLGILNINSDVTKNQLPMVQYYFDKLDKWRQDCQGFSNGMENETLSLYYYRSIRLLIQPYLELLDAENRLFKECQAAAGQICQCFKNFHEKTVYGHSTIHIHAVFVAGVTLIYCLWLRRNQDDMHRKQLGDHAKHTRPIVSEALFSGLNDLSACSVSLFVMAERTKFALSFRDTFDELMSVTIGNLILRCGPDSSEIVYKNGPDMPPAIVRKRINHISIDSLLNFKKTEAEKVEDAERKRVAGQLRCAIPRRLSHLFAHSPLIPPQEYTTQTDSQQTNSQNRTIAPIIQSTSVAIFKEKAIYPFTNKFALPLQQPLTLVHSSPFIPLQLAKFPQIIPASVEDSTQLPLTEEIGGEESTSFNSEKAPFNGRTTTMINNISTWTGESGQQIHPGLMNFSINEFEDFFNNNISDYYEFLP</sequence>
<evidence type="ECO:0000256" key="5">
    <source>
        <dbReference type="ARBA" id="ARBA00023125"/>
    </source>
</evidence>
<dbReference type="PANTHER" id="PTHR47782">
    <property type="entry name" value="ZN(II)2CYS6 TRANSCRIPTION FACTOR (EUROFUNG)-RELATED"/>
    <property type="match status" value="1"/>
</dbReference>
<evidence type="ECO:0000313" key="11">
    <source>
        <dbReference type="Proteomes" id="UP000094236"/>
    </source>
</evidence>
<dbReference type="InterPro" id="IPR036864">
    <property type="entry name" value="Zn2-C6_fun-type_DNA-bd_sf"/>
</dbReference>
<proteinExistence type="predicted"/>
<dbReference type="InterPro" id="IPR007219">
    <property type="entry name" value="XnlR_reg_dom"/>
</dbReference>
<evidence type="ECO:0000259" key="9">
    <source>
        <dbReference type="PROSITE" id="PS50048"/>
    </source>
</evidence>
<dbReference type="GO" id="GO:0000981">
    <property type="term" value="F:DNA-binding transcription factor activity, RNA polymerase II-specific"/>
    <property type="evidence" value="ECO:0007669"/>
    <property type="project" value="InterPro"/>
</dbReference>
<evidence type="ECO:0000256" key="8">
    <source>
        <dbReference type="SAM" id="Phobius"/>
    </source>
</evidence>
<dbReference type="STRING" id="669874.A0A1E4TSF1"/>
<keyword evidence="3" id="KW-0862">Zinc</keyword>
<keyword evidence="11" id="KW-1185">Reference proteome</keyword>
<keyword evidence="2" id="KW-0479">Metal-binding</keyword>
<evidence type="ECO:0000256" key="7">
    <source>
        <dbReference type="ARBA" id="ARBA00023242"/>
    </source>
</evidence>